<dbReference type="FunFam" id="3.90.79.10:FF:000001">
    <property type="entry name" value="RNA pyrophosphohydrolase"/>
    <property type="match status" value="1"/>
</dbReference>
<dbReference type="PANTHER" id="PTHR43046:SF14">
    <property type="entry name" value="MUTT_NUDIX FAMILY PROTEIN"/>
    <property type="match status" value="1"/>
</dbReference>
<dbReference type="InterPro" id="IPR000086">
    <property type="entry name" value="NUDIX_hydrolase_dom"/>
</dbReference>
<reference evidence="4" key="1">
    <citation type="submission" date="2018-06" db="EMBL/GenBank/DDBJ databases">
        <authorList>
            <person name="Zhirakovskaya E."/>
        </authorList>
    </citation>
    <scope>NUCLEOTIDE SEQUENCE</scope>
</reference>
<dbReference type="Pfam" id="PF00293">
    <property type="entry name" value="NUDIX"/>
    <property type="match status" value="1"/>
</dbReference>
<evidence type="ECO:0000259" key="3">
    <source>
        <dbReference type="PROSITE" id="PS51462"/>
    </source>
</evidence>
<protein>
    <submittedName>
        <fullName evidence="4">Adenosine (5')-pentaphospho-(5'')-adenosine pyrophosphohydrolase</fullName>
    </submittedName>
</protein>
<dbReference type="InterPro" id="IPR015797">
    <property type="entry name" value="NUDIX_hydrolase-like_dom_sf"/>
</dbReference>
<dbReference type="GO" id="GO:0016462">
    <property type="term" value="F:pyrophosphatase activity"/>
    <property type="evidence" value="ECO:0007669"/>
    <property type="project" value="UniProtKB-ARBA"/>
</dbReference>
<dbReference type="NCBIfam" id="NF001937">
    <property type="entry name" value="PRK00714.1-4"/>
    <property type="match status" value="1"/>
</dbReference>
<dbReference type="GO" id="GO:0140098">
    <property type="term" value="F:catalytic activity, acting on RNA"/>
    <property type="evidence" value="ECO:0007669"/>
    <property type="project" value="UniProtKB-ARBA"/>
</dbReference>
<accession>A0A3B1BFU9</accession>
<name>A0A3B1BFU9_9ZZZZ</name>
<dbReference type="EMBL" id="UOFU01000352">
    <property type="protein sequence ID" value="VAX03857.1"/>
    <property type="molecule type" value="Genomic_DNA"/>
</dbReference>
<dbReference type="PROSITE" id="PS00893">
    <property type="entry name" value="NUDIX_BOX"/>
    <property type="match status" value="1"/>
</dbReference>
<dbReference type="CDD" id="cd03671">
    <property type="entry name" value="NUDIX_Ap4A_hydrolase_plant_like"/>
    <property type="match status" value="1"/>
</dbReference>
<evidence type="ECO:0000256" key="2">
    <source>
        <dbReference type="ARBA" id="ARBA00022801"/>
    </source>
</evidence>
<dbReference type="SUPFAM" id="SSF55811">
    <property type="entry name" value="Nudix"/>
    <property type="match status" value="1"/>
</dbReference>
<feature type="domain" description="Nudix hydrolase" evidence="3">
    <location>
        <begin position="6"/>
        <end position="149"/>
    </location>
</feature>
<keyword evidence="2 4" id="KW-0378">Hydrolase</keyword>
<dbReference type="AlphaFoldDB" id="A0A3B1BFU9"/>
<organism evidence="4">
    <name type="scientific">hydrothermal vent metagenome</name>
    <dbReference type="NCBI Taxonomy" id="652676"/>
    <lineage>
        <taxon>unclassified sequences</taxon>
        <taxon>metagenomes</taxon>
        <taxon>ecological metagenomes</taxon>
    </lineage>
</organism>
<dbReference type="PROSITE" id="PS51462">
    <property type="entry name" value="NUDIX"/>
    <property type="match status" value="1"/>
</dbReference>
<dbReference type="HAMAP" id="MF_00298">
    <property type="entry name" value="Nudix_RppH"/>
    <property type="match status" value="1"/>
</dbReference>
<proteinExistence type="inferred from homology"/>
<dbReference type="InterPro" id="IPR020084">
    <property type="entry name" value="NUDIX_hydrolase_CS"/>
</dbReference>
<dbReference type="InterPro" id="IPR022927">
    <property type="entry name" value="RppH"/>
</dbReference>
<gene>
    <name evidence="4" type="ORF">MNBD_GAMMA20-449</name>
</gene>
<comment type="cofactor">
    <cofactor evidence="1">
        <name>Mg(2+)</name>
        <dbReference type="ChEBI" id="CHEBI:18420"/>
    </cofactor>
</comment>
<evidence type="ECO:0000256" key="1">
    <source>
        <dbReference type="ARBA" id="ARBA00001946"/>
    </source>
</evidence>
<dbReference type="NCBIfam" id="NF001938">
    <property type="entry name" value="PRK00714.1-5"/>
    <property type="match status" value="1"/>
</dbReference>
<dbReference type="PANTHER" id="PTHR43046">
    <property type="entry name" value="GDP-MANNOSE MANNOSYL HYDROLASE"/>
    <property type="match status" value="1"/>
</dbReference>
<evidence type="ECO:0000313" key="4">
    <source>
        <dbReference type="EMBL" id="VAX03857.1"/>
    </source>
</evidence>
<sequence length="172" mass="20002">MIDADGYRANVGIILSNADGHVLWARRIGQQGWQFPQGGIKADEDPLQALYRELHEEVGLQADQVEVVGNTRGWLRYRLPKRFLRHDCSPMCIGQKQIWYLLRLQASDQDVCLDLGDMPEFDSWRWVDYWQPLREVIAFKRDVYRLALEELAPLLSEALQRPPRSILSRLKG</sequence>
<dbReference type="Gene3D" id="3.90.79.10">
    <property type="entry name" value="Nucleoside Triphosphate Pyrophosphohydrolase"/>
    <property type="match status" value="1"/>
</dbReference>